<dbReference type="GO" id="GO:0030182">
    <property type="term" value="P:neuron differentiation"/>
    <property type="evidence" value="ECO:0007669"/>
    <property type="project" value="TreeGrafter"/>
</dbReference>
<dbReference type="PANTHER" id="PTHR16208:SF5">
    <property type="entry name" value="SYNTAPHILIN-LIKE"/>
    <property type="match status" value="1"/>
</dbReference>
<keyword evidence="6" id="KW-0472">Membrane</keyword>
<feature type="compositionally biased region" description="Pro residues" evidence="7">
    <location>
        <begin position="229"/>
        <end position="239"/>
    </location>
</feature>
<organism evidence="8 9">
    <name type="scientific">Champsocephalus esox</name>
    <name type="common">pike icefish</name>
    <dbReference type="NCBI Taxonomy" id="159716"/>
    <lineage>
        <taxon>Eukaryota</taxon>
        <taxon>Metazoa</taxon>
        <taxon>Chordata</taxon>
        <taxon>Craniata</taxon>
        <taxon>Vertebrata</taxon>
        <taxon>Euteleostomi</taxon>
        <taxon>Actinopterygii</taxon>
        <taxon>Neopterygii</taxon>
        <taxon>Teleostei</taxon>
        <taxon>Neoteleostei</taxon>
        <taxon>Acanthomorphata</taxon>
        <taxon>Eupercaria</taxon>
        <taxon>Perciformes</taxon>
        <taxon>Notothenioidei</taxon>
        <taxon>Channichthyidae</taxon>
        <taxon>Champsocephalus</taxon>
    </lineage>
</organism>
<dbReference type="GO" id="GO:0005739">
    <property type="term" value="C:mitochondrion"/>
    <property type="evidence" value="ECO:0007669"/>
    <property type="project" value="TreeGrafter"/>
</dbReference>
<evidence type="ECO:0000313" key="8">
    <source>
        <dbReference type="EMBL" id="KAK5895363.1"/>
    </source>
</evidence>
<feature type="compositionally biased region" description="Polar residues" evidence="7">
    <location>
        <begin position="19"/>
        <end position="33"/>
    </location>
</feature>
<dbReference type="PANTHER" id="PTHR16208">
    <property type="entry name" value="MICROTUBULE-ASSOCIATED PROTEIN/SYNTAPHILIN"/>
    <property type="match status" value="1"/>
</dbReference>
<comment type="subcellular location">
    <subcellularLocation>
        <location evidence="1">Membrane</location>
        <topology evidence="1">Single-pass membrane protein</topology>
    </subcellularLocation>
</comment>
<evidence type="ECO:0000256" key="3">
    <source>
        <dbReference type="ARBA" id="ARBA00022692"/>
    </source>
</evidence>
<feature type="region of interest" description="Disordered" evidence="7">
    <location>
        <begin position="223"/>
        <end position="287"/>
    </location>
</feature>
<gene>
    <name evidence="8" type="ORF">CesoFtcFv8_011959</name>
</gene>
<feature type="region of interest" description="Disordered" evidence="7">
    <location>
        <begin position="1"/>
        <end position="56"/>
    </location>
</feature>
<dbReference type="GO" id="GO:0005881">
    <property type="term" value="C:cytoplasmic microtubule"/>
    <property type="evidence" value="ECO:0007669"/>
    <property type="project" value="TreeGrafter"/>
</dbReference>
<keyword evidence="9" id="KW-1185">Reference proteome</keyword>
<evidence type="ECO:0000256" key="1">
    <source>
        <dbReference type="ARBA" id="ARBA00004167"/>
    </source>
</evidence>
<protein>
    <recommendedName>
        <fullName evidence="10">Syntaphilin</fullName>
    </recommendedName>
</protein>
<evidence type="ECO:0000256" key="5">
    <source>
        <dbReference type="ARBA" id="ARBA00023054"/>
    </source>
</evidence>
<reference evidence="8 9" key="1">
    <citation type="journal article" date="2023" name="Mol. Biol. Evol.">
        <title>Genomics of Secondarily Temperate Adaptation in the Only Non-Antarctic Icefish.</title>
        <authorList>
            <person name="Rivera-Colon A.G."/>
            <person name="Rayamajhi N."/>
            <person name="Minhas B.F."/>
            <person name="Madrigal G."/>
            <person name="Bilyk K.T."/>
            <person name="Yoon V."/>
            <person name="Hune M."/>
            <person name="Gregory S."/>
            <person name="Cheng C.H.C."/>
            <person name="Catchen J.M."/>
        </authorList>
    </citation>
    <scope>NUCLEOTIDE SEQUENCE [LARGE SCALE GENOMIC DNA]</scope>
    <source>
        <strain evidence="8">JC2023a</strain>
    </source>
</reference>
<comment type="caution">
    <text evidence="8">The sequence shown here is derived from an EMBL/GenBank/DDBJ whole genome shotgun (WGS) entry which is preliminary data.</text>
</comment>
<keyword evidence="5" id="KW-0175">Coiled coil</keyword>
<evidence type="ECO:0000256" key="2">
    <source>
        <dbReference type="ARBA" id="ARBA00022553"/>
    </source>
</evidence>
<evidence type="ECO:0000256" key="6">
    <source>
        <dbReference type="ARBA" id="ARBA00023136"/>
    </source>
</evidence>
<dbReference type="Pfam" id="PF15290">
    <property type="entry name" value="Syntaphilin"/>
    <property type="match status" value="1"/>
</dbReference>
<evidence type="ECO:0000256" key="4">
    <source>
        <dbReference type="ARBA" id="ARBA00022989"/>
    </source>
</evidence>
<dbReference type="InterPro" id="IPR028197">
    <property type="entry name" value="Syntaphilin/Syntabulin"/>
</dbReference>
<name>A0AAN8C5A5_9TELE</name>
<evidence type="ECO:0008006" key="10">
    <source>
        <dbReference type="Google" id="ProtNLM"/>
    </source>
</evidence>
<keyword evidence="4" id="KW-1133">Transmembrane helix</keyword>
<evidence type="ECO:0000313" key="9">
    <source>
        <dbReference type="Proteomes" id="UP001335648"/>
    </source>
</evidence>
<keyword evidence="3" id="KW-0812">Transmembrane</keyword>
<keyword evidence="2" id="KW-0597">Phosphoprotein</keyword>
<proteinExistence type="predicted"/>
<feature type="compositionally biased region" description="Low complexity" evidence="7">
    <location>
        <begin position="180"/>
        <end position="192"/>
    </location>
</feature>
<evidence type="ECO:0000256" key="7">
    <source>
        <dbReference type="SAM" id="MobiDB-lite"/>
    </source>
</evidence>
<accession>A0AAN8C5A5</accession>
<dbReference type="EMBL" id="JAULUE010002054">
    <property type="protein sequence ID" value="KAK5895363.1"/>
    <property type="molecule type" value="Genomic_DNA"/>
</dbReference>
<sequence>MSLPPSRKPSSGQRRRSVGTVNGRFSLSETSITHPGKIRGDGSPAARTLPNTPRRQVKLSCSENHGIRAPPPEQYLTPMQQKELCIRHLRARLRDNVERLQHRDSEISGLRAQLLRMQEDWIHEEVQRLEAHLELQEARREISVLQDEPEGLRGPRQTHLLLLEAAMLSEPRGHNSTRGPSSSPTSSPCSSSYERLFLPVSHSCSCIAHTPHTHLYLHLPQEEARGPASDPPIPTPTPPCGEEGGSALSGLQPHHQLAVGRGPHPPLRDTFSVAFTRRGPSSHRGAA</sequence>
<dbReference type="GO" id="GO:0016020">
    <property type="term" value="C:membrane"/>
    <property type="evidence" value="ECO:0007669"/>
    <property type="project" value="UniProtKB-SubCell"/>
</dbReference>
<feature type="region of interest" description="Disordered" evidence="7">
    <location>
        <begin position="170"/>
        <end position="192"/>
    </location>
</feature>
<dbReference type="AlphaFoldDB" id="A0AAN8C5A5"/>
<dbReference type="Proteomes" id="UP001335648">
    <property type="component" value="Unassembled WGS sequence"/>
</dbReference>